<feature type="region of interest" description="Disordered" evidence="1">
    <location>
        <begin position="1"/>
        <end position="105"/>
    </location>
</feature>
<sequence>MSRVFANVSAKEADSQVHRCQGPQKSRGVWHSSPLWQRWQIKGPASHRSQVAPDHTSPRPTPAIPHSSFEAAANDSASAGAPAPRPRIDVTPAGIRREREMEGRC</sequence>
<comment type="caution">
    <text evidence="2">The sequence shown here is derived from an EMBL/GenBank/DDBJ whole genome shotgun (WGS) entry which is preliminary data.</text>
</comment>
<feature type="compositionally biased region" description="Low complexity" evidence="1">
    <location>
        <begin position="67"/>
        <end position="82"/>
    </location>
</feature>
<gene>
    <name evidence="2" type="ORF">SKAU_G00127860</name>
</gene>
<evidence type="ECO:0000256" key="1">
    <source>
        <dbReference type="SAM" id="MobiDB-lite"/>
    </source>
</evidence>
<dbReference type="EMBL" id="JAINUF010000004">
    <property type="protein sequence ID" value="KAJ8363955.1"/>
    <property type="molecule type" value="Genomic_DNA"/>
</dbReference>
<evidence type="ECO:0000313" key="2">
    <source>
        <dbReference type="EMBL" id="KAJ8363955.1"/>
    </source>
</evidence>
<accession>A0A9Q1FPT4</accession>
<evidence type="ECO:0000313" key="3">
    <source>
        <dbReference type="Proteomes" id="UP001152622"/>
    </source>
</evidence>
<organism evidence="2 3">
    <name type="scientific">Synaphobranchus kaupii</name>
    <name type="common">Kaup's arrowtooth eel</name>
    <dbReference type="NCBI Taxonomy" id="118154"/>
    <lineage>
        <taxon>Eukaryota</taxon>
        <taxon>Metazoa</taxon>
        <taxon>Chordata</taxon>
        <taxon>Craniata</taxon>
        <taxon>Vertebrata</taxon>
        <taxon>Euteleostomi</taxon>
        <taxon>Actinopterygii</taxon>
        <taxon>Neopterygii</taxon>
        <taxon>Teleostei</taxon>
        <taxon>Anguilliformes</taxon>
        <taxon>Synaphobranchidae</taxon>
        <taxon>Synaphobranchus</taxon>
    </lineage>
</organism>
<proteinExistence type="predicted"/>
<dbReference type="AlphaFoldDB" id="A0A9Q1FPT4"/>
<keyword evidence="3" id="KW-1185">Reference proteome</keyword>
<reference evidence="2" key="1">
    <citation type="journal article" date="2023" name="Science">
        <title>Genome structures resolve the early diversification of teleost fishes.</title>
        <authorList>
            <person name="Parey E."/>
            <person name="Louis A."/>
            <person name="Montfort J."/>
            <person name="Bouchez O."/>
            <person name="Roques C."/>
            <person name="Iampietro C."/>
            <person name="Lluch J."/>
            <person name="Castinel A."/>
            <person name="Donnadieu C."/>
            <person name="Desvignes T."/>
            <person name="Floi Bucao C."/>
            <person name="Jouanno E."/>
            <person name="Wen M."/>
            <person name="Mejri S."/>
            <person name="Dirks R."/>
            <person name="Jansen H."/>
            <person name="Henkel C."/>
            <person name="Chen W.J."/>
            <person name="Zahm M."/>
            <person name="Cabau C."/>
            <person name="Klopp C."/>
            <person name="Thompson A.W."/>
            <person name="Robinson-Rechavi M."/>
            <person name="Braasch I."/>
            <person name="Lecointre G."/>
            <person name="Bobe J."/>
            <person name="Postlethwait J.H."/>
            <person name="Berthelot C."/>
            <person name="Roest Crollius H."/>
            <person name="Guiguen Y."/>
        </authorList>
    </citation>
    <scope>NUCLEOTIDE SEQUENCE</scope>
    <source>
        <strain evidence="2">WJC10195</strain>
    </source>
</reference>
<feature type="compositionally biased region" description="Basic and acidic residues" evidence="1">
    <location>
        <begin position="95"/>
        <end position="105"/>
    </location>
</feature>
<protein>
    <submittedName>
        <fullName evidence="2">Uncharacterized protein</fullName>
    </submittedName>
</protein>
<name>A0A9Q1FPT4_SYNKA</name>
<dbReference type="Proteomes" id="UP001152622">
    <property type="component" value="Chromosome 4"/>
</dbReference>